<evidence type="ECO:0008006" key="6">
    <source>
        <dbReference type="Google" id="ProtNLM"/>
    </source>
</evidence>
<dbReference type="SUPFAM" id="SSF51735">
    <property type="entry name" value="NAD(P)-binding Rossmann-fold domains"/>
    <property type="match status" value="1"/>
</dbReference>
<dbReference type="STRING" id="993070.AS031_05695"/>
<evidence type="ECO:0000256" key="1">
    <source>
        <dbReference type="ARBA" id="ARBA00001933"/>
    </source>
</evidence>
<dbReference type="EMBL" id="LNQM01000002">
    <property type="protein sequence ID" value="KSU78010.1"/>
    <property type="molecule type" value="Genomic_DNA"/>
</dbReference>
<name>A0A0V8ITE8_9MICC</name>
<dbReference type="CDD" id="cd00610">
    <property type="entry name" value="OAT_like"/>
    <property type="match status" value="1"/>
</dbReference>
<dbReference type="Gene3D" id="3.40.50.720">
    <property type="entry name" value="NAD(P)-binding Rossmann-like Domain"/>
    <property type="match status" value="1"/>
</dbReference>
<protein>
    <recommendedName>
        <fullName evidence="6">Acetylornithine aminotransferase</fullName>
    </recommendedName>
</protein>
<evidence type="ECO:0000256" key="3">
    <source>
        <dbReference type="SAM" id="MobiDB-lite"/>
    </source>
</evidence>
<dbReference type="InterPro" id="IPR015422">
    <property type="entry name" value="PyrdxlP-dep_Trfase_small"/>
</dbReference>
<dbReference type="InterPro" id="IPR050103">
    <property type="entry name" value="Class-III_PLP-dep_AT"/>
</dbReference>
<dbReference type="FunFam" id="3.40.640.10:FF:000004">
    <property type="entry name" value="Acetylornithine aminotransferase"/>
    <property type="match status" value="1"/>
</dbReference>
<dbReference type="AlphaFoldDB" id="A0A0V8ITE8"/>
<dbReference type="GO" id="GO:0042802">
    <property type="term" value="F:identical protein binding"/>
    <property type="evidence" value="ECO:0007669"/>
    <property type="project" value="TreeGrafter"/>
</dbReference>
<dbReference type="InterPro" id="IPR049704">
    <property type="entry name" value="Aminotrans_3_PPA_site"/>
</dbReference>
<accession>A0A0V8ITE8</accession>
<comment type="cofactor">
    <cofactor evidence="1">
        <name>pyridoxal 5'-phosphate</name>
        <dbReference type="ChEBI" id="CHEBI:597326"/>
    </cofactor>
</comment>
<dbReference type="InterPro" id="IPR015424">
    <property type="entry name" value="PyrdxlP-dep_Trfase"/>
</dbReference>
<dbReference type="SUPFAM" id="SSF53383">
    <property type="entry name" value="PLP-dependent transferases"/>
    <property type="match status" value="1"/>
</dbReference>
<dbReference type="InterPro" id="IPR005814">
    <property type="entry name" value="Aminotrans_3"/>
</dbReference>
<dbReference type="InterPro" id="IPR036291">
    <property type="entry name" value="NAD(P)-bd_dom_sf"/>
</dbReference>
<dbReference type="InterPro" id="IPR015421">
    <property type="entry name" value="PyrdxlP-dep_Trfase_major"/>
</dbReference>
<proteinExistence type="predicted"/>
<gene>
    <name evidence="4" type="ORF">AS031_05695</name>
</gene>
<feature type="region of interest" description="Disordered" evidence="3">
    <location>
        <begin position="1"/>
        <end position="20"/>
    </location>
</feature>
<dbReference type="GO" id="GO:0030170">
    <property type="term" value="F:pyridoxal phosphate binding"/>
    <property type="evidence" value="ECO:0007669"/>
    <property type="project" value="InterPro"/>
</dbReference>
<dbReference type="PROSITE" id="PS00600">
    <property type="entry name" value="AA_TRANSFER_CLASS_3"/>
    <property type="match status" value="1"/>
</dbReference>
<dbReference type="Gene3D" id="3.40.640.10">
    <property type="entry name" value="Type I PLP-dependent aspartate aminotransferase-like (Major domain)"/>
    <property type="match status" value="1"/>
</dbReference>
<reference evidence="4 5" key="1">
    <citation type="journal article" date="2014" name="Arch. Microbiol.">
        <title>Arthrobacter enclensis sp. nov., isolated from sediment sample.</title>
        <authorList>
            <person name="Dastager S.G."/>
            <person name="Liu Q."/>
            <person name="Tang S.K."/>
            <person name="Krishnamurthi S."/>
            <person name="Lee J.C."/>
            <person name="Li W.J."/>
        </authorList>
    </citation>
    <scope>NUCLEOTIDE SEQUENCE [LARGE SCALE GENOMIC DNA]</scope>
    <source>
        <strain evidence="4 5">NIO-1008</strain>
    </source>
</reference>
<dbReference type="PANTHER" id="PTHR11986">
    <property type="entry name" value="AMINOTRANSFERASE CLASS III"/>
    <property type="match status" value="1"/>
</dbReference>
<comment type="caution">
    <text evidence="4">The sequence shown here is derived from an EMBL/GenBank/DDBJ whole genome shotgun (WGS) entry which is preliminary data.</text>
</comment>
<keyword evidence="5" id="KW-1185">Reference proteome</keyword>
<evidence type="ECO:0000313" key="5">
    <source>
        <dbReference type="Proteomes" id="UP000053199"/>
    </source>
</evidence>
<dbReference type="PANTHER" id="PTHR11986:SF112">
    <property type="entry name" value="PUTRESCINE AMINOTRANSFERASE"/>
    <property type="match status" value="1"/>
</dbReference>
<dbReference type="OrthoDB" id="9801052at2"/>
<dbReference type="GO" id="GO:0033094">
    <property type="term" value="F:putrescine--2-oxoglutarate transaminase activity"/>
    <property type="evidence" value="ECO:0007669"/>
    <property type="project" value="TreeGrafter"/>
</dbReference>
<evidence type="ECO:0000313" key="4">
    <source>
        <dbReference type="EMBL" id="KSU78010.1"/>
    </source>
</evidence>
<sequence length="853" mass="87196">MVRRKLAARGSSAPPTAVPVSGAEGYRRHVAPELSRILGALDLDRSYRRGEGLRLTDANGKVCLDFAGAYGALPFGHNDPAMWAAVARVPVDSPPGFIQPSVLEAAGELAARLVAIAPPGLDLVTFANSGAESVEAALKLARSATGRLGILATKGGFHGKTLGALSATGRPDYQVDFGAPAEGFAWVPFDNLDAVRTALAAAPGHFAAVIVEPIQGEGGVVVPAPGYLRGLRQLCDEHGSLLIVDEVQTGLGRTGSLFASADEASPDIVTVAKALGGGLLPIGAVLSRSDVHSESFALRHTSTFAGGTLACRVGLAVLDRLAQPQLLAGVAERSAQLLDGLRDIARRYPAVITDVRGRGLLIGVELSGNLDLTGDQGLLGSLAEGGNLAMAVCSYLLNVEGLRLAPTLFGNTVLRMEPPLTVTAEECDMLLAGMERAAAMVAAGDTAALLGHLVGPSAGTALHRPASGVAARTPSRTPEPGRTRFAFVVHPLNPASLADFDPSLNGFTDAQHTELLERFDRASSLLNPAPFVVGSGTVGGATTVHGELIGVPYTAEQLLSLPAARACAVISDAVELATERGAEIVGLGAYTSIVTSNAMGLGEQPVPVTTGNAFTAAASVRAVLTAATDRDVPLPDATVAIIGAGGAIGRAIAVALAGRVGRLLLIGRPGSRSARLADSVHAVEAVLREANAPAGEAWTDTAVETGDDAPAAARRACVVITASSTPHALLTAGDFTQDAIVCDVAQPPNLPATLPRDRPDLATFAGGMVTVPAGSDFDLRYGLPAGITYACMAETMLLALAKESGVEDWQSLASQGEALSQDALDRLGLLADRHGFRLAGIGSRGAANAEPAR</sequence>
<dbReference type="Gene3D" id="3.90.1150.10">
    <property type="entry name" value="Aspartate Aminotransferase, domain 1"/>
    <property type="match status" value="1"/>
</dbReference>
<dbReference type="Pfam" id="PF00202">
    <property type="entry name" value="Aminotran_3"/>
    <property type="match status" value="1"/>
</dbReference>
<organism evidence="4 5">
    <name type="scientific">Pseudarthrobacter enclensis</name>
    <dbReference type="NCBI Taxonomy" id="993070"/>
    <lineage>
        <taxon>Bacteria</taxon>
        <taxon>Bacillati</taxon>
        <taxon>Actinomycetota</taxon>
        <taxon>Actinomycetes</taxon>
        <taxon>Micrococcales</taxon>
        <taxon>Micrococcaceae</taxon>
        <taxon>Pseudarthrobacter</taxon>
    </lineage>
</organism>
<dbReference type="GO" id="GO:0009447">
    <property type="term" value="P:putrescine catabolic process"/>
    <property type="evidence" value="ECO:0007669"/>
    <property type="project" value="TreeGrafter"/>
</dbReference>
<evidence type="ECO:0000256" key="2">
    <source>
        <dbReference type="ARBA" id="ARBA00022898"/>
    </source>
</evidence>
<dbReference type="Proteomes" id="UP000053199">
    <property type="component" value="Unassembled WGS sequence"/>
</dbReference>
<keyword evidence="2" id="KW-0663">Pyridoxal phosphate</keyword>